<evidence type="ECO:0000256" key="1">
    <source>
        <dbReference type="SAM" id="Phobius"/>
    </source>
</evidence>
<dbReference type="EMBL" id="CP141261">
    <property type="protein sequence ID" value="WRL62313.1"/>
    <property type="molecule type" value="Genomic_DNA"/>
</dbReference>
<keyword evidence="1" id="KW-0472">Membrane</keyword>
<dbReference type="RefSeq" id="WP_324273668.1">
    <property type="nucleotide sequence ID" value="NZ_CP141261.1"/>
</dbReference>
<keyword evidence="1" id="KW-1133">Transmembrane helix</keyword>
<protein>
    <submittedName>
        <fullName evidence="2">Uncharacterized protein</fullName>
    </submittedName>
</protein>
<evidence type="ECO:0000313" key="3">
    <source>
        <dbReference type="Proteomes" id="UP001324287"/>
    </source>
</evidence>
<accession>A0ABZ1AXC4</accession>
<evidence type="ECO:0000313" key="2">
    <source>
        <dbReference type="EMBL" id="WRL62313.1"/>
    </source>
</evidence>
<dbReference type="Proteomes" id="UP001324287">
    <property type="component" value="Chromosome"/>
</dbReference>
<proteinExistence type="predicted"/>
<organism evidence="2 3">
    <name type="scientific">Blastococcus brunescens</name>
    <dbReference type="NCBI Taxonomy" id="1564165"/>
    <lineage>
        <taxon>Bacteria</taxon>
        <taxon>Bacillati</taxon>
        <taxon>Actinomycetota</taxon>
        <taxon>Actinomycetes</taxon>
        <taxon>Geodermatophilales</taxon>
        <taxon>Geodermatophilaceae</taxon>
        <taxon>Blastococcus</taxon>
    </lineage>
</organism>
<feature type="transmembrane region" description="Helical" evidence="1">
    <location>
        <begin position="44"/>
        <end position="70"/>
    </location>
</feature>
<feature type="transmembrane region" description="Helical" evidence="1">
    <location>
        <begin position="77"/>
        <end position="95"/>
    </location>
</feature>
<feature type="transmembrane region" description="Helical" evidence="1">
    <location>
        <begin position="101"/>
        <end position="119"/>
    </location>
</feature>
<sequence length="129" mass="13468">MAMLLAGLGSGLSGIVVVDFYDVALANALPADQALEIFTLAGSYGQGAIIAATSVFGMALGINLAVYAAWRAKAIPVYPVVLNVVGWLVFTMFSGDPWLPSLGTALVAVGLGWAGLVVLRTRDEVWDRL</sequence>
<reference evidence="2 3" key="1">
    <citation type="submission" date="2023-12" db="EMBL/GenBank/DDBJ databases">
        <title>Blastococcus brunescens sp. nov., an actonobacterium isolated from sandstone collected in sahara desert.</title>
        <authorList>
            <person name="Gtari M."/>
            <person name="Ghodhbane F."/>
        </authorList>
    </citation>
    <scope>NUCLEOTIDE SEQUENCE [LARGE SCALE GENOMIC DNA]</scope>
    <source>
        <strain evidence="2 3">BMG 8361</strain>
    </source>
</reference>
<keyword evidence="3" id="KW-1185">Reference proteome</keyword>
<name>A0ABZ1AXC4_9ACTN</name>
<keyword evidence="1" id="KW-0812">Transmembrane</keyword>
<gene>
    <name evidence="2" type="ORF">U6N30_20055</name>
</gene>